<feature type="region of interest" description="Disordered" evidence="1">
    <location>
        <begin position="1"/>
        <end position="25"/>
    </location>
</feature>
<feature type="region of interest" description="Disordered" evidence="1">
    <location>
        <begin position="122"/>
        <end position="222"/>
    </location>
</feature>
<feature type="compositionally biased region" description="Pro residues" evidence="1">
    <location>
        <begin position="9"/>
        <end position="18"/>
    </location>
</feature>
<proteinExistence type="predicted"/>
<evidence type="ECO:0000256" key="1">
    <source>
        <dbReference type="SAM" id="MobiDB-lite"/>
    </source>
</evidence>
<name>A0AAD7IEY7_9AGAR</name>
<protein>
    <submittedName>
        <fullName evidence="2">Uncharacterized protein</fullName>
    </submittedName>
</protein>
<evidence type="ECO:0000313" key="2">
    <source>
        <dbReference type="EMBL" id="KAJ7741575.1"/>
    </source>
</evidence>
<organism evidence="2 3">
    <name type="scientific">Mycena maculata</name>
    <dbReference type="NCBI Taxonomy" id="230809"/>
    <lineage>
        <taxon>Eukaryota</taxon>
        <taxon>Fungi</taxon>
        <taxon>Dikarya</taxon>
        <taxon>Basidiomycota</taxon>
        <taxon>Agaricomycotina</taxon>
        <taxon>Agaricomycetes</taxon>
        <taxon>Agaricomycetidae</taxon>
        <taxon>Agaricales</taxon>
        <taxon>Marasmiineae</taxon>
        <taxon>Mycenaceae</taxon>
        <taxon>Mycena</taxon>
    </lineage>
</organism>
<dbReference type="AlphaFoldDB" id="A0AAD7IEY7"/>
<comment type="caution">
    <text evidence="2">The sequence shown here is derived from an EMBL/GenBank/DDBJ whole genome shotgun (WGS) entry which is preliminary data.</text>
</comment>
<evidence type="ECO:0000313" key="3">
    <source>
        <dbReference type="Proteomes" id="UP001215280"/>
    </source>
</evidence>
<dbReference type="Proteomes" id="UP001215280">
    <property type="component" value="Unassembled WGS sequence"/>
</dbReference>
<keyword evidence="3" id="KW-1185">Reference proteome</keyword>
<reference evidence="2" key="1">
    <citation type="submission" date="2023-03" db="EMBL/GenBank/DDBJ databases">
        <title>Massive genome expansion in bonnet fungi (Mycena s.s.) driven by repeated elements and novel gene families across ecological guilds.</title>
        <authorList>
            <consortium name="Lawrence Berkeley National Laboratory"/>
            <person name="Harder C.B."/>
            <person name="Miyauchi S."/>
            <person name="Viragh M."/>
            <person name="Kuo A."/>
            <person name="Thoen E."/>
            <person name="Andreopoulos B."/>
            <person name="Lu D."/>
            <person name="Skrede I."/>
            <person name="Drula E."/>
            <person name="Henrissat B."/>
            <person name="Morin E."/>
            <person name="Kohler A."/>
            <person name="Barry K."/>
            <person name="LaButti K."/>
            <person name="Morin E."/>
            <person name="Salamov A."/>
            <person name="Lipzen A."/>
            <person name="Mereny Z."/>
            <person name="Hegedus B."/>
            <person name="Baldrian P."/>
            <person name="Stursova M."/>
            <person name="Weitz H."/>
            <person name="Taylor A."/>
            <person name="Grigoriev I.V."/>
            <person name="Nagy L.G."/>
            <person name="Martin F."/>
            <person name="Kauserud H."/>
        </authorList>
    </citation>
    <scope>NUCLEOTIDE SEQUENCE</scope>
    <source>
        <strain evidence="2">CBHHK188m</strain>
    </source>
</reference>
<dbReference type="EMBL" id="JARJLG010000122">
    <property type="protein sequence ID" value="KAJ7741575.1"/>
    <property type="molecule type" value="Genomic_DNA"/>
</dbReference>
<gene>
    <name evidence="2" type="ORF">DFH07DRAFT_837741</name>
</gene>
<sequence>MSYFGNPNPTFPSHPPGLKPRSIGVPDQGVAWISRRSVQFEDSHRTFPCSVPDVPDPLLPQPRKNAWDNGPPFNRAPPGYMPLQPVQPVVPPMQWDEGFIGNYHIGAFRAADNYDAQQQPEYYGPAQHHAPSHLHASFQTNGTPHRGRGQYRGQLQCRGYPPPRGHSQFRGSSHPRGHPHSSHPYSSPLKTIPEAHLPPDPEKTPTPQDPRPDQVSNRENPAQHIRAWKDWWECPQASGRYMPPPLPPVDLDLVAKVGDIVRVKPWADQFTWIEGRVEKADFSLIKNHKPSPRYSVVYRHPETKQEVRRVFCPHLFEIMVREPNVPGAEPLPDGIDRDLYACIPPFTTKKGQPIEKIWTHAQLMSPPDVRGRARIRIVVGPSRNIVAGSRGKAAVCGGRK</sequence>
<accession>A0AAD7IEY7</accession>